<dbReference type="GeneID" id="64973949"/>
<dbReference type="GO" id="GO:0003779">
    <property type="term" value="F:actin binding"/>
    <property type="evidence" value="ECO:0007669"/>
    <property type="project" value="InterPro"/>
</dbReference>
<evidence type="ECO:0000313" key="1">
    <source>
        <dbReference type="EMBL" id="BCS23944.1"/>
    </source>
</evidence>
<sequence>MDADEAVYTLIDRGFARAAVYNLTHGDFAGLGGDWQADPSDIQLLIDGFSDPDNAVDRGFTINGFQYTLEVRDETCFYCPSDAGTILFAHKNGGSVVLGEFTTGALSLKDAEVNVKEVAYAMAMKRP</sequence>
<reference evidence="1" key="2">
    <citation type="submission" date="2021-02" db="EMBL/GenBank/DDBJ databases">
        <title>Aspergillus puulaauensis MK2 genome sequence.</title>
        <authorList>
            <person name="Futagami T."/>
            <person name="Mori K."/>
            <person name="Kadooka C."/>
            <person name="Tanaka T."/>
        </authorList>
    </citation>
    <scope>NUCLEOTIDE SEQUENCE</scope>
    <source>
        <strain evidence="1">MK2</strain>
    </source>
</reference>
<accession>A0A7R7XME3</accession>
<dbReference type="InterPro" id="IPR048278">
    <property type="entry name" value="PFN"/>
</dbReference>
<reference evidence="1" key="1">
    <citation type="submission" date="2021-01" db="EMBL/GenBank/DDBJ databases">
        <authorList>
            <consortium name="Aspergillus puulaauensis MK2 genome sequencing consortium"/>
            <person name="Kazuki M."/>
            <person name="Futagami T."/>
        </authorList>
    </citation>
    <scope>NUCLEOTIDE SEQUENCE</scope>
    <source>
        <strain evidence="1">MK2</strain>
    </source>
</reference>
<keyword evidence="2" id="KW-1185">Reference proteome</keyword>
<dbReference type="Gene3D" id="3.30.450.30">
    <property type="entry name" value="Dynein light chain 2a, cytoplasmic"/>
    <property type="match status" value="1"/>
</dbReference>
<dbReference type="EMBL" id="AP024446">
    <property type="protein sequence ID" value="BCS23944.1"/>
    <property type="molecule type" value="Genomic_DNA"/>
</dbReference>
<proteinExistence type="predicted"/>
<dbReference type="Pfam" id="PF00235">
    <property type="entry name" value="Profilin"/>
    <property type="match status" value="1"/>
</dbReference>
<name>A0A7R7XME3_9EURO</name>
<dbReference type="Proteomes" id="UP000654913">
    <property type="component" value="Chromosome 4"/>
</dbReference>
<dbReference type="AlphaFoldDB" id="A0A7R7XME3"/>
<evidence type="ECO:0000313" key="2">
    <source>
        <dbReference type="Proteomes" id="UP000654913"/>
    </source>
</evidence>
<organism evidence="1 2">
    <name type="scientific">Aspergillus puulaauensis</name>
    <dbReference type="NCBI Taxonomy" id="1220207"/>
    <lineage>
        <taxon>Eukaryota</taxon>
        <taxon>Fungi</taxon>
        <taxon>Dikarya</taxon>
        <taxon>Ascomycota</taxon>
        <taxon>Pezizomycotina</taxon>
        <taxon>Eurotiomycetes</taxon>
        <taxon>Eurotiomycetidae</taxon>
        <taxon>Eurotiales</taxon>
        <taxon>Aspergillaceae</taxon>
        <taxon>Aspergillus</taxon>
    </lineage>
</organism>
<protein>
    <recommendedName>
        <fullName evidence="3">Profilin</fullName>
    </recommendedName>
</protein>
<dbReference type="RefSeq" id="XP_041556138.1">
    <property type="nucleotide sequence ID" value="XM_041703454.1"/>
</dbReference>
<gene>
    <name evidence="1" type="ORF">APUU_40388A</name>
</gene>
<dbReference type="OrthoDB" id="4487486at2759"/>
<evidence type="ECO:0008006" key="3">
    <source>
        <dbReference type="Google" id="ProtNLM"/>
    </source>
</evidence>
<dbReference type="SUPFAM" id="SSF55770">
    <property type="entry name" value="Profilin (actin-binding protein)"/>
    <property type="match status" value="1"/>
</dbReference>
<dbReference type="KEGG" id="apuu:APUU_40388A"/>
<dbReference type="InterPro" id="IPR036140">
    <property type="entry name" value="PFN_sf"/>
</dbReference>